<keyword evidence="11" id="KW-1185">Reference proteome</keyword>
<comment type="subcellular location">
    <subcellularLocation>
        <location evidence="1">Cell membrane</location>
        <topology evidence="1">Multi-pass membrane protein</topology>
    </subcellularLocation>
</comment>
<feature type="transmembrane region" description="Helical" evidence="8">
    <location>
        <begin position="126"/>
        <end position="148"/>
    </location>
</feature>
<gene>
    <name evidence="10" type="ORF">J5Y03_17350</name>
</gene>
<feature type="transmembrane region" description="Helical" evidence="8">
    <location>
        <begin position="168"/>
        <end position="193"/>
    </location>
</feature>
<keyword evidence="2" id="KW-0813">Transport</keyword>
<evidence type="ECO:0000259" key="9">
    <source>
        <dbReference type="Pfam" id="PF13303"/>
    </source>
</evidence>
<evidence type="ECO:0000256" key="3">
    <source>
        <dbReference type="ARBA" id="ARBA00022475"/>
    </source>
</evidence>
<keyword evidence="3" id="KW-1003">Cell membrane</keyword>
<comment type="caution">
    <text evidence="10">The sequence shown here is derived from an EMBL/GenBank/DDBJ whole genome shotgun (WGS) entry which is preliminary data.</text>
</comment>
<feature type="transmembrane region" description="Helical" evidence="8">
    <location>
        <begin position="42"/>
        <end position="63"/>
    </location>
</feature>
<feature type="transmembrane region" description="Helical" evidence="8">
    <location>
        <begin position="94"/>
        <end position="114"/>
    </location>
</feature>
<dbReference type="EMBL" id="JAGIYQ010000016">
    <property type="protein sequence ID" value="MBP0726927.1"/>
    <property type="molecule type" value="Genomic_DNA"/>
</dbReference>
<evidence type="ECO:0000313" key="11">
    <source>
        <dbReference type="Proteomes" id="UP000682134"/>
    </source>
</evidence>
<evidence type="ECO:0000256" key="6">
    <source>
        <dbReference type="ARBA" id="ARBA00022989"/>
    </source>
</evidence>
<organism evidence="10 11">
    <name type="scientific">Gottfriedia endophytica</name>
    <dbReference type="NCBI Taxonomy" id="2820819"/>
    <lineage>
        <taxon>Bacteria</taxon>
        <taxon>Bacillati</taxon>
        <taxon>Bacillota</taxon>
        <taxon>Bacilli</taxon>
        <taxon>Bacillales</taxon>
        <taxon>Bacillaceae</taxon>
        <taxon>Gottfriedia</taxon>
    </lineage>
</organism>
<dbReference type="GO" id="GO:0009401">
    <property type="term" value="P:phosphoenolpyruvate-dependent sugar phosphotransferase system"/>
    <property type="evidence" value="ECO:0007669"/>
    <property type="project" value="InterPro"/>
</dbReference>
<sequence length="340" mass="36297">MNNLQKLRIFHTSNRWTIAVFITIGISMLIDELGNLFGSTGILSMGAIAKSLMSTMIGFVIPIMFGADGLVIFSTMIASCLGAGAMYLNDLNEISIAVGNPIDALTTALVATYFGKRLMGKVVFDIIIVPLGIIIVVGSIGFGLSKFIDPIFQIIGQYINQVTEGNPLLLSIILSIVWGFLTFSPILSVALAIALDLNGLAGGAALAGCVAQFVGLAAISNRENDLKSSITLSICTPAILLPNILENAWIVLPSLVSSVVAGVISTLLFHIEVGKGIVGIGLCALVTPISLLSEFGIGMLIPMIVTYLLVPIFITYTLFFILKKQNLIRRNDLVIQKQFY</sequence>
<proteinExistence type="predicted"/>
<evidence type="ECO:0000256" key="7">
    <source>
        <dbReference type="ARBA" id="ARBA00023136"/>
    </source>
</evidence>
<dbReference type="InterPro" id="IPR003352">
    <property type="entry name" value="PTS_EIIC"/>
</dbReference>
<evidence type="ECO:0000256" key="1">
    <source>
        <dbReference type="ARBA" id="ARBA00004651"/>
    </source>
</evidence>
<dbReference type="GO" id="GO:0005886">
    <property type="term" value="C:plasma membrane"/>
    <property type="evidence" value="ECO:0007669"/>
    <property type="project" value="UniProtKB-SubCell"/>
</dbReference>
<keyword evidence="5 8" id="KW-0812">Transmembrane</keyword>
<dbReference type="Proteomes" id="UP000682134">
    <property type="component" value="Unassembled WGS sequence"/>
</dbReference>
<evidence type="ECO:0000256" key="4">
    <source>
        <dbReference type="ARBA" id="ARBA00022597"/>
    </source>
</evidence>
<dbReference type="GO" id="GO:0008982">
    <property type="term" value="F:protein-N(PI)-phosphohistidine-sugar phosphotransferase activity"/>
    <property type="evidence" value="ECO:0007669"/>
    <property type="project" value="InterPro"/>
</dbReference>
<name>A0A940NMC4_9BACI</name>
<dbReference type="AlphaFoldDB" id="A0A940NMC4"/>
<keyword evidence="7 8" id="KW-0472">Membrane</keyword>
<feature type="transmembrane region" description="Helical" evidence="8">
    <location>
        <begin position="12"/>
        <end position="30"/>
    </location>
</feature>
<keyword evidence="6 8" id="KW-1133">Transmembrane helix</keyword>
<feature type="domain" description="Phosphotransferase system EIIC" evidence="9">
    <location>
        <begin position="13"/>
        <end position="333"/>
    </location>
</feature>
<feature type="transmembrane region" description="Helical" evidence="8">
    <location>
        <begin position="276"/>
        <end position="293"/>
    </location>
</feature>
<feature type="transmembrane region" description="Helical" evidence="8">
    <location>
        <begin position="248"/>
        <end position="269"/>
    </location>
</feature>
<protein>
    <submittedName>
        <fullName evidence="10">PTS sugar transporter subunit IIC</fullName>
    </submittedName>
</protein>
<accession>A0A940NMC4</accession>
<feature type="transmembrane region" description="Helical" evidence="8">
    <location>
        <begin position="200"/>
        <end position="219"/>
    </location>
</feature>
<feature type="transmembrane region" description="Helical" evidence="8">
    <location>
        <begin position="70"/>
        <end position="88"/>
    </location>
</feature>
<evidence type="ECO:0000256" key="2">
    <source>
        <dbReference type="ARBA" id="ARBA00022448"/>
    </source>
</evidence>
<evidence type="ECO:0000256" key="8">
    <source>
        <dbReference type="SAM" id="Phobius"/>
    </source>
</evidence>
<feature type="transmembrane region" description="Helical" evidence="8">
    <location>
        <begin position="299"/>
        <end position="322"/>
    </location>
</feature>
<keyword evidence="4 10" id="KW-0762">Sugar transport</keyword>
<reference evidence="10" key="1">
    <citation type="submission" date="2021-04" db="EMBL/GenBank/DDBJ databases">
        <title>Genome seq and assembly of Bacillus sp.</title>
        <authorList>
            <person name="Chhetri G."/>
        </authorList>
    </citation>
    <scope>NUCLEOTIDE SEQUENCE</scope>
    <source>
        <strain evidence="10">RG28</strain>
    </source>
</reference>
<evidence type="ECO:0000313" key="10">
    <source>
        <dbReference type="EMBL" id="MBP0726927.1"/>
    </source>
</evidence>
<evidence type="ECO:0000256" key="5">
    <source>
        <dbReference type="ARBA" id="ARBA00022692"/>
    </source>
</evidence>
<dbReference type="Pfam" id="PF13303">
    <property type="entry name" value="PTS_EIIC_2"/>
    <property type="match status" value="1"/>
</dbReference>